<gene>
    <name evidence="6" type="ORF">FIV42_27650</name>
</gene>
<comment type="similarity">
    <text evidence="2">Belongs to the flavin monoamine oxidase family.</text>
</comment>
<proteinExistence type="inferred from homology"/>
<dbReference type="InterPro" id="IPR036188">
    <property type="entry name" value="FAD/NAD-bd_sf"/>
</dbReference>
<evidence type="ECO:0000256" key="2">
    <source>
        <dbReference type="ARBA" id="ARBA00005995"/>
    </source>
</evidence>
<evidence type="ECO:0000256" key="1">
    <source>
        <dbReference type="ARBA" id="ARBA00001974"/>
    </source>
</evidence>
<name>A0A4Y6Q1I5_PERCE</name>
<evidence type="ECO:0000259" key="5">
    <source>
        <dbReference type="Pfam" id="PF01593"/>
    </source>
</evidence>
<sequence>MAADGDRQASEVIIVGAGLAGLTAARKLHGEGVDVVVLEAQDRVGGRTYSKALSDGYVIDLGGQWVGPTQDRVIALADELNIERFTQFDTGRKSMSIGGEISTYKHTIPSLPIWSLVDLQWVIMKVDRLAKKVPLDRPFSAKKAREWDAMTVETWKQNNVRTAKARTAFDFAVRAIFAAEPNEVSFLHFLFYVRSGGGFMRLASIPEGAQQERFVGGAQQLSDVMADELGDRVRLEHPVRAIEQDDDGVTVRTDAATFRAARVIVAIPPTLCGRIDYTPELPARRDQLTQRMPMGSVIKCIAAYKRPFWRDAGYSGEMLADTGAIQLGFDDCSHDGSHAALVGFMLGENAREWTARPEDARRQAVLAEFARFFGSEALSPVEYAEKDWLAEPWSRGCYVGFMPPGVHTTIGDALRAPVGRIHWAGTETATQWNGYMDGAIESGERAAGEVAAGL</sequence>
<dbReference type="InterPro" id="IPR050703">
    <property type="entry name" value="Flavin_MAO"/>
</dbReference>
<evidence type="ECO:0000313" key="6">
    <source>
        <dbReference type="EMBL" id="QDG54382.1"/>
    </source>
</evidence>
<feature type="binding site" evidence="4">
    <location>
        <position position="239"/>
    </location>
    <ligand>
        <name>FAD</name>
        <dbReference type="ChEBI" id="CHEBI:57692"/>
    </ligand>
</feature>
<dbReference type="SUPFAM" id="SSF54373">
    <property type="entry name" value="FAD-linked reductases, C-terminal domain"/>
    <property type="match status" value="1"/>
</dbReference>
<dbReference type="Pfam" id="PF01593">
    <property type="entry name" value="Amino_oxidase"/>
    <property type="match status" value="1"/>
</dbReference>
<dbReference type="Gene3D" id="3.50.50.60">
    <property type="entry name" value="FAD/NAD(P)-binding domain"/>
    <property type="match status" value="1"/>
</dbReference>
<evidence type="ECO:0000256" key="4">
    <source>
        <dbReference type="PIRSR" id="PIRSR601613-1"/>
    </source>
</evidence>
<accession>A0A5B8YG77</accession>
<dbReference type="GO" id="GO:0016491">
    <property type="term" value="F:oxidoreductase activity"/>
    <property type="evidence" value="ECO:0007669"/>
    <property type="project" value="UniProtKB-KW"/>
</dbReference>
<dbReference type="PANTHER" id="PTHR43563">
    <property type="entry name" value="AMINE OXIDASE"/>
    <property type="match status" value="1"/>
</dbReference>
<evidence type="ECO:0000256" key="3">
    <source>
        <dbReference type="ARBA" id="ARBA00023002"/>
    </source>
</evidence>
<keyword evidence="7" id="KW-1185">Reference proteome</keyword>
<accession>A0A4Y6Q1I5</accession>
<dbReference type="Gene3D" id="3.90.660.10">
    <property type="match status" value="1"/>
</dbReference>
<keyword evidence="3" id="KW-0560">Oxidoreductase</keyword>
<dbReference type="Gene3D" id="1.10.405.10">
    <property type="entry name" value="Guanine Nucleotide Dissociation Inhibitor, domain 1"/>
    <property type="match status" value="1"/>
</dbReference>
<feature type="binding site" evidence="4">
    <location>
        <position position="344"/>
    </location>
    <ligand>
        <name>substrate</name>
    </ligand>
</feature>
<reference evidence="6 7" key="1">
    <citation type="submission" date="2019-06" db="EMBL/GenBank/DDBJ databases">
        <title>Persicimonas caeni gen. nov., sp. nov., a predatory bacterium isolated from solar saltern.</title>
        <authorList>
            <person name="Wang S."/>
        </authorList>
    </citation>
    <scope>NUCLEOTIDE SEQUENCE [LARGE SCALE GENOMIC DNA]</scope>
    <source>
        <strain evidence="6 7">YN101</strain>
    </source>
</reference>
<dbReference type="PRINTS" id="PR00757">
    <property type="entry name" value="AMINEOXDASEF"/>
</dbReference>
<protein>
    <submittedName>
        <fullName evidence="6">Flavin monoamine oxidase family protein</fullName>
    </submittedName>
</protein>
<comment type="cofactor">
    <cofactor evidence="1">
        <name>FAD</name>
        <dbReference type="ChEBI" id="CHEBI:57692"/>
    </cofactor>
</comment>
<feature type="binding site" evidence="4">
    <location>
        <position position="427"/>
    </location>
    <ligand>
        <name>FAD</name>
        <dbReference type="ChEBI" id="CHEBI:57692"/>
    </ligand>
</feature>
<feature type="domain" description="Amine oxidase" evidence="5">
    <location>
        <begin position="19"/>
        <end position="450"/>
    </location>
</feature>
<dbReference type="PANTHER" id="PTHR43563:SF1">
    <property type="entry name" value="AMINE OXIDASE [FLAVIN-CONTAINING] B"/>
    <property type="match status" value="1"/>
</dbReference>
<evidence type="ECO:0000313" key="7">
    <source>
        <dbReference type="Proteomes" id="UP000315995"/>
    </source>
</evidence>
<dbReference type="SUPFAM" id="SSF51905">
    <property type="entry name" value="FAD/NAD(P)-binding domain"/>
    <property type="match status" value="1"/>
</dbReference>
<dbReference type="EMBL" id="CP041186">
    <property type="protein sequence ID" value="QDG54382.1"/>
    <property type="molecule type" value="Genomic_DNA"/>
</dbReference>
<dbReference type="AlphaFoldDB" id="A0A4Y6Q1I5"/>
<dbReference type="OrthoDB" id="9794630at2"/>
<feature type="binding site" evidence="4">
    <location>
        <begin position="39"/>
        <end position="40"/>
    </location>
    <ligand>
        <name>FAD</name>
        <dbReference type="ChEBI" id="CHEBI:57692"/>
    </ligand>
</feature>
<organism evidence="6 7">
    <name type="scientific">Persicimonas caeni</name>
    <dbReference type="NCBI Taxonomy" id="2292766"/>
    <lineage>
        <taxon>Bacteria</taxon>
        <taxon>Deltaproteobacteria</taxon>
        <taxon>Bradymonadales</taxon>
        <taxon>Bradymonadaceae</taxon>
        <taxon>Persicimonas</taxon>
    </lineage>
</organism>
<dbReference type="InterPro" id="IPR001613">
    <property type="entry name" value="Flavin_amine_oxidase"/>
</dbReference>
<dbReference type="Proteomes" id="UP000315995">
    <property type="component" value="Chromosome"/>
</dbReference>
<dbReference type="InterPro" id="IPR002937">
    <property type="entry name" value="Amino_oxidase"/>
</dbReference>
<dbReference type="RefSeq" id="WP_141200826.1">
    <property type="nucleotide sequence ID" value="NZ_CP041186.1"/>
</dbReference>